<reference evidence="1" key="1">
    <citation type="submission" date="2014-09" db="EMBL/GenBank/DDBJ databases">
        <authorList>
            <person name="Magalhaes I.L.F."/>
            <person name="Oliveira U."/>
            <person name="Santos F.R."/>
            <person name="Vidigal T.H.D.A."/>
            <person name="Brescovit A.D."/>
            <person name="Santos A.J."/>
        </authorList>
    </citation>
    <scope>NUCLEOTIDE SEQUENCE</scope>
    <source>
        <tissue evidence="1">Shoot tissue taken approximately 20 cm above the soil surface</tissue>
    </source>
</reference>
<proteinExistence type="predicted"/>
<evidence type="ECO:0000313" key="1">
    <source>
        <dbReference type="EMBL" id="JAD70171.1"/>
    </source>
</evidence>
<sequence length="14" mass="1818">MKIKRGDGMQRRWR</sequence>
<name>A0A0A9C3N1_ARUDO</name>
<dbReference type="EMBL" id="GBRH01227724">
    <property type="protein sequence ID" value="JAD70171.1"/>
    <property type="molecule type" value="Transcribed_RNA"/>
</dbReference>
<reference evidence="1" key="2">
    <citation type="journal article" date="2015" name="Data Brief">
        <title>Shoot transcriptome of the giant reed, Arundo donax.</title>
        <authorList>
            <person name="Barrero R.A."/>
            <person name="Guerrero F.D."/>
            <person name="Moolhuijzen P."/>
            <person name="Goolsby J.A."/>
            <person name="Tidwell J."/>
            <person name="Bellgard S.E."/>
            <person name="Bellgard M.I."/>
        </authorList>
    </citation>
    <scope>NUCLEOTIDE SEQUENCE</scope>
    <source>
        <tissue evidence="1">Shoot tissue taken approximately 20 cm above the soil surface</tissue>
    </source>
</reference>
<protein>
    <submittedName>
        <fullName evidence="1">Uncharacterized protein</fullName>
    </submittedName>
</protein>
<accession>A0A0A9C3N1</accession>
<organism evidence="1">
    <name type="scientific">Arundo donax</name>
    <name type="common">Giant reed</name>
    <name type="synonym">Donax arundinaceus</name>
    <dbReference type="NCBI Taxonomy" id="35708"/>
    <lineage>
        <taxon>Eukaryota</taxon>
        <taxon>Viridiplantae</taxon>
        <taxon>Streptophyta</taxon>
        <taxon>Embryophyta</taxon>
        <taxon>Tracheophyta</taxon>
        <taxon>Spermatophyta</taxon>
        <taxon>Magnoliopsida</taxon>
        <taxon>Liliopsida</taxon>
        <taxon>Poales</taxon>
        <taxon>Poaceae</taxon>
        <taxon>PACMAD clade</taxon>
        <taxon>Arundinoideae</taxon>
        <taxon>Arundineae</taxon>
        <taxon>Arundo</taxon>
    </lineage>
</organism>